<accession>A0AAN7G9Y8</accession>
<dbReference type="InterPro" id="IPR003854">
    <property type="entry name" value="GASA"/>
</dbReference>
<evidence type="ECO:0000256" key="3">
    <source>
        <dbReference type="SAM" id="SignalP"/>
    </source>
</evidence>
<feature type="region of interest" description="Disordered" evidence="2">
    <location>
        <begin position="27"/>
        <end position="48"/>
    </location>
</feature>
<feature type="chain" id="PRO_5043025737" evidence="3">
    <location>
        <begin position="23"/>
        <end position="120"/>
    </location>
</feature>
<keyword evidence="3" id="KW-0732">Signal</keyword>
<dbReference type="PANTHER" id="PTHR23201:SF53">
    <property type="entry name" value="GIBBERELLIN-REGULATED PROTEIN 14"/>
    <property type="match status" value="1"/>
</dbReference>
<evidence type="ECO:0000313" key="4">
    <source>
        <dbReference type="EMBL" id="KAK4603809.1"/>
    </source>
</evidence>
<dbReference type="Pfam" id="PF02704">
    <property type="entry name" value="GASA"/>
    <property type="match status" value="1"/>
</dbReference>
<comment type="caution">
    <text evidence="4">The sequence shown here is derived from an EMBL/GenBank/DDBJ whole genome shotgun (WGS) entry which is preliminary data.</text>
</comment>
<organism evidence="4 5">
    <name type="scientific">Quercus rubra</name>
    <name type="common">Northern red oak</name>
    <name type="synonym">Quercus borealis</name>
    <dbReference type="NCBI Taxonomy" id="3512"/>
    <lineage>
        <taxon>Eukaryota</taxon>
        <taxon>Viridiplantae</taxon>
        <taxon>Streptophyta</taxon>
        <taxon>Embryophyta</taxon>
        <taxon>Tracheophyta</taxon>
        <taxon>Spermatophyta</taxon>
        <taxon>Magnoliopsida</taxon>
        <taxon>eudicotyledons</taxon>
        <taxon>Gunneridae</taxon>
        <taxon>Pentapetalae</taxon>
        <taxon>rosids</taxon>
        <taxon>fabids</taxon>
        <taxon>Fagales</taxon>
        <taxon>Fagaceae</taxon>
        <taxon>Quercus</taxon>
    </lineage>
</organism>
<feature type="signal peptide" evidence="3">
    <location>
        <begin position="1"/>
        <end position="22"/>
    </location>
</feature>
<dbReference type="Proteomes" id="UP001324115">
    <property type="component" value="Unassembled WGS sequence"/>
</dbReference>
<dbReference type="PANTHER" id="PTHR23201">
    <property type="entry name" value="EXTENSIN, PROLINE-RICH PROTEIN"/>
    <property type="match status" value="1"/>
</dbReference>
<feature type="compositionally biased region" description="Pro residues" evidence="2">
    <location>
        <begin position="31"/>
        <end position="48"/>
    </location>
</feature>
<reference evidence="4 5" key="1">
    <citation type="journal article" date="2023" name="G3 (Bethesda)">
        <title>A haplotype-resolved chromosome-scale genome for Quercus rubra L. provides insights into the genetics of adaptive traits for red oak species.</title>
        <authorList>
            <person name="Kapoor B."/>
            <person name="Jenkins J."/>
            <person name="Schmutz J."/>
            <person name="Zhebentyayeva T."/>
            <person name="Kuelheim C."/>
            <person name="Coggeshall M."/>
            <person name="Heim C."/>
            <person name="Lasky J.R."/>
            <person name="Leites L."/>
            <person name="Islam-Faridi N."/>
            <person name="Romero-Severson J."/>
            <person name="DeLeo V.L."/>
            <person name="Lucas S.M."/>
            <person name="Lazic D."/>
            <person name="Gailing O."/>
            <person name="Carlson J."/>
            <person name="Staton M."/>
        </authorList>
    </citation>
    <scope>NUCLEOTIDE SEQUENCE [LARGE SCALE GENOMIC DNA]</scope>
    <source>
        <strain evidence="4">Pseudo-F2</strain>
    </source>
</reference>
<evidence type="ECO:0000256" key="1">
    <source>
        <dbReference type="ARBA" id="ARBA00010582"/>
    </source>
</evidence>
<proteinExistence type="inferred from homology"/>
<evidence type="ECO:0000256" key="2">
    <source>
        <dbReference type="SAM" id="MobiDB-lite"/>
    </source>
</evidence>
<gene>
    <name evidence="4" type="ORF">RGQ29_012358</name>
</gene>
<comment type="similarity">
    <text evidence="1">Belongs to the GASA family.</text>
</comment>
<protein>
    <submittedName>
        <fullName evidence="4">Uncharacterized protein</fullName>
    </submittedName>
</protein>
<dbReference type="AlphaFoldDB" id="A0AAN7G9Y8"/>
<dbReference type="EMBL" id="JAXUIC010000002">
    <property type="protein sequence ID" value="KAK4603809.1"/>
    <property type="molecule type" value="Genomic_DNA"/>
</dbReference>
<name>A0AAN7G9Y8_QUERU</name>
<keyword evidence="5" id="KW-1185">Reference proteome</keyword>
<evidence type="ECO:0000313" key="5">
    <source>
        <dbReference type="Proteomes" id="UP001324115"/>
    </source>
</evidence>
<sequence>MAFKAMLILFATLLVVTTRVSSYGEEHCAPAPSPKPHAPVPPVGPPTYAPLPPLTSTKGCTPTCYERCNTGKGKRECQRACTRCCKQCSCVPPGPRGTNLEKCGKCYSEVTYNGQIYQCP</sequence>